<dbReference type="PROSITE" id="PS00678">
    <property type="entry name" value="WD_REPEATS_1"/>
    <property type="match status" value="1"/>
</dbReference>
<keyword evidence="7" id="KW-0931">ER-Golgi transport</keyword>
<name>A0A069DYZ2_9HEMI</name>
<dbReference type="SUPFAM" id="SSF50978">
    <property type="entry name" value="WD40 repeat-like"/>
    <property type="match status" value="1"/>
</dbReference>
<dbReference type="GO" id="GO:0006888">
    <property type="term" value="P:endoplasmic reticulum to Golgi vesicle-mediated transport"/>
    <property type="evidence" value="ECO:0007669"/>
    <property type="project" value="TreeGrafter"/>
</dbReference>
<dbReference type="SMART" id="SM00320">
    <property type="entry name" value="WD40"/>
    <property type="match status" value="4"/>
</dbReference>
<dbReference type="Gene3D" id="2.130.10.10">
    <property type="entry name" value="YVTN repeat-like/Quinoprotein amine dehydrogenase"/>
    <property type="match status" value="1"/>
</dbReference>
<keyword evidence="3 11" id="KW-0853">WD repeat</keyword>
<evidence type="ECO:0000256" key="12">
    <source>
        <dbReference type="SAM" id="MobiDB-lite"/>
    </source>
</evidence>
<evidence type="ECO:0000256" key="10">
    <source>
        <dbReference type="ARBA" id="ARBA00023136"/>
    </source>
</evidence>
<dbReference type="PANTHER" id="PTHR23284:SF0">
    <property type="entry name" value="PROLACTIN REGULATORY ELEMENT-BINDING PROTEIN"/>
    <property type="match status" value="1"/>
</dbReference>
<evidence type="ECO:0000256" key="8">
    <source>
        <dbReference type="ARBA" id="ARBA00022927"/>
    </source>
</evidence>
<comment type="subcellular location">
    <subcellularLocation>
        <location evidence="1">Endoplasmic reticulum membrane</location>
        <topology evidence="1">Single-pass membrane protein</topology>
    </subcellularLocation>
</comment>
<dbReference type="GO" id="GO:0005789">
    <property type="term" value="C:endoplasmic reticulum membrane"/>
    <property type="evidence" value="ECO:0007669"/>
    <property type="project" value="UniProtKB-SubCell"/>
</dbReference>
<evidence type="ECO:0000256" key="1">
    <source>
        <dbReference type="ARBA" id="ARBA00004389"/>
    </source>
</evidence>
<proteinExistence type="evidence at transcript level"/>
<feature type="compositionally biased region" description="Polar residues" evidence="12">
    <location>
        <begin position="112"/>
        <end position="124"/>
    </location>
</feature>
<keyword evidence="9 13" id="KW-1133">Transmembrane helix</keyword>
<dbReference type="InterPro" id="IPR036322">
    <property type="entry name" value="WD40_repeat_dom_sf"/>
</dbReference>
<dbReference type="GO" id="GO:0015031">
    <property type="term" value="P:protein transport"/>
    <property type="evidence" value="ECO:0007669"/>
    <property type="project" value="UniProtKB-KW"/>
</dbReference>
<evidence type="ECO:0000256" key="2">
    <source>
        <dbReference type="ARBA" id="ARBA00022448"/>
    </source>
</evidence>
<dbReference type="PROSITE" id="PS50082">
    <property type="entry name" value="WD_REPEATS_2"/>
    <property type="match status" value="1"/>
</dbReference>
<keyword evidence="10 13" id="KW-0472">Membrane</keyword>
<reference evidence="14" key="1">
    <citation type="journal article" date="2015" name="J. Med. Entomol.">
        <title>A Deep Insight Into the Sialotranscriptome of the Chagas Disease Vector, Panstrongylus megistus (Hemiptera: Heteroptera).</title>
        <authorList>
            <person name="Ribeiro J.M."/>
            <person name="Schwarz A."/>
            <person name="Francischetti I.M."/>
        </authorList>
    </citation>
    <scope>NUCLEOTIDE SEQUENCE</scope>
    <source>
        <tissue evidence="14">Salivary glands</tissue>
    </source>
</reference>
<evidence type="ECO:0000256" key="3">
    <source>
        <dbReference type="ARBA" id="ARBA00022574"/>
    </source>
</evidence>
<evidence type="ECO:0000256" key="13">
    <source>
        <dbReference type="SAM" id="Phobius"/>
    </source>
</evidence>
<accession>A0A069DYZ2</accession>
<dbReference type="EMBL" id="GBGD01001545">
    <property type="protein sequence ID" value="JAC87344.1"/>
    <property type="molecule type" value="mRNA"/>
</dbReference>
<keyword evidence="5" id="KW-0677">Repeat</keyword>
<evidence type="ECO:0000256" key="11">
    <source>
        <dbReference type="PROSITE-ProRule" id="PRU00221"/>
    </source>
</evidence>
<protein>
    <submittedName>
        <fullName evidence="14">Putative prolactin regulatory element-binding protein</fullName>
    </submittedName>
</protein>
<dbReference type="GO" id="GO:0003400">
    <property type="term" value="P:regulation of COPII vesicle coating"/>
    <property type="evidence" value="ECO:0007669"/>
    <property type="project" value="TreeGrafter"/>
</dbReference>
<dbReference type="InterPro" id="IPR019775">
    <property type="entry name" value="WD40_repeat_CS"/>
</dbReference>
<evidence type="ECO:0000256" key="7">
    <source>
        <dbReference type="ARBA" id="ARBA00022892"/>
    </source>
</evidence>
<dbReference type="PROSITE" id="PS50294">
    <property type="entry name" value="WD_REPEATS_REGION"/>
    <property type="match status" value="1"/>
</dbReference>
<evidence type="ECO:0000256" key="9">
    <source>
        <dbReference type="ARBA" id="ARBA00022989"/>
    </source>
</evidence>
<dbReference type="AlphaFoldDB" id="A0A069DYZ2"/>
<evidence type="ECO:0000313" key="14">
    <source>
        <dbReference type="EMBL" id="JAC87344.1"/>
    </source>
</evidence>
<dbReference type="GO" id="GO:0005085">
    <property type="term" value="F:guanyl-nucleotide exchange factor activity"/>
    <property type="evidence" value="ECO:0007669"/>
    <property type="project" value="InterPro"/>
</dbReference>
<sequence>MAPTRKNSEGLLARVNFPLYALQMLTNRHVLVAGGGGSSKTGVANGFEIFELIFDGKRFIAKEVMRHETGPKVVMNCASFYDKKNTFLVAGQESHCQLYRIAITVDKEDVNTESSKSNGALEQNSLRKRKGSKVSDICSRPDGNRNSPRKCLKFKFNAQDSIQTDFSETEPIQRVVRISRCGKLMATGGTDGHVRLWTFPALKSLHDINAHTKELDDIDFNPNSKTLVSISKDGKALIWNVSNGKKIFDLTWNVPNGVKYLFKRCRYGPIEADKSKCRVFTISNCMTTPAASNAAAPGVLHQWCGETGTVKKSVTLSESLSALAVRDDGTFLAIGTMFTGTVAVYIAFSLQCVLNVKGAHSMFVTGLELLPSQGCSITSNSEAAVLSISVDNKISIHNLPYRRTLPPWIVIVLIMITLFCTFFFCSYVGL</sequence>
<feature type="transmembrane region" description="Helical" evidence="13">
    <location>
        <begin position="331"/>
        <end position="354"/>
    </location>
</feature>
<dbReference type="Pfam" id="PF00400">
    <property type="entry name" value="WD40"/>
    <property type="match status" value="2"/>
</dbReference>
<dbReference type="InterPro" id="IPR001680">
    <property type="entry name" value="WD40_rpt"/>
</dbReference>
<feature type="transmembrane region" description="Helical" evidence="13">
    <location>
        <begin position="408"/>
        <end position="429"/>
    </location>
</feature>
<dbReference type="InterPro" id="IPR045260">
    <property type="entry name" value="Sec12-like"/>
</dbReference>
<feature type="region of interest" description="Disordered" evidence="12">
    <location>
        <begin position="112"/>
        <end position="144"/>
    </location>
</feature>
<evidence type="ECO:0000256" key="5">
    <source>
        <dbReference type="ARBA" id="ARBA00022737"/>
    </source>
</evidence>
<keyword evidence="6" id="KW-0256">Endoplasmic reticulum</keyword>
<evidence type="ECO:0000256" key="6">
    <source>
        <dbReference type="ARBA" id="ARBA00022824"/>
    </source>
</evidence>
<dbReference type="InterPro" id="IPR015943">
    <property type="entry name" value="WD40/YVTN_repeat-like_dom_sf"/>
</dbReference>
<organism evidence="14">
    <name type="scientific">Panstrongylus megistus</name>
    <dbReference type="NCBI Taxonomy" id="65343"/>
    <lineage>
        <taxon>Eukaryota</taxon>
        <taxon>Metazoa</taxon>
        <taxon>Ecdysozoa</taxon>
        <taxon>Arthropoda</taxon>
        <taxon>Hexapoda</taxon>
        <taxon>Insecta</taxon>
        <taxon>Pterygota</taxon>
        <taxon>Neoptera</taxon>
        <taxon>Paraneoptera</taxon>
        <taxon>Hemiptera</taxon>
        <taxon>Heteroptera</taxon>
        <taxon>Panheteroptera</taxon>
        <taxon>Cimicomorpha</taxon>
        <taxon>Reduviidae</taxon>
        <taxon>Triatominae</taxon>
        <taxon>Panstrongylus</taxon>
    </lineage>
</organism>
<feature type="repeat" description="WD" evidence="11">
    <location>
        <begin position="208"/>
        <end position="249"/>
    </location>
</feature>
<dbReference type="PANTHER" id="PTHR23284">
    <property type="entry name" value="PROLACTIN REGULATORY ELEMENT BINDING PROTEIN"/>
    <property type="match status" value="1"/>
</dbReference>
<evidence type="ECO:0000256" key="4">
    <source>
        <dbReference type="ARBA" id="ARBA00022692"/>
    </source>
</evidence>
<keyword evidence="2" id="KW-0813">Transport</keyword>
<keyword evidence="4 13" id="KW-0812">Transmembrane</keyword>
<keyword evidence="8" id="KW-0653">Protein transport</keyword>